<organism evidence="1 2">
    <name type="scientific">Ambispora leptoticha</name>
    <dbReference type="NCBI Taxonomy" id="144679"/>
    <lineage>
        <taxon>Eukaryota</taxon>
        <taxon>Fungi</taxon>
        <taxon>Fungi incertae sedis</taxon>
        <taxon>Mucoromycota</taxon>
        <taxon>Glomeromycotina</taxon>
        <taxon>Glomeromycetes</taxon>
        <taxon>Archaeosporales</taxon>
        <taxon>Ambisporaceae</taxon>
        <taxon>Ambispora</taxon>
    </lineage>
</organism>
<reference evidence="1" key="1">
    <citation type="submission" date="2021-06" db="EMBL/GenBank/DDBJ databases">
        <authorList>
            <person name="Kallberg Y."/>
            <person name="Tangrot J."/>
            <person name="Rosling A."/>
        </authorList>
    </citation>
    <scope>NUCLEOTIDE SEQUENCE</scope>
    <source>
        <strain evidence="1">FL130A</strain>
    </source>
</reference>
<evidence type="ECO:0000313" key="1">
    <source>
        <dbReference type="EMBL" id="CAG8604890.1"/>
    </source>
</evidence>
<dbReference type="OrthoDB" id="2434941at2759"/>
<proteinExistence type="predicted"/>
<dbReference type="Proteomes" id="UP000789508">
    <property type="component" value="Unassembled WGS sequence"/>
</dbReference>
<keyword evidence="2" id="KW-1185">Reference proteome</keyword>
<dbReference type="AlphaFoldDB" id="A0A9N9GGQ1"/>
<evidence type="ECO:0000313" key="2">
    <source>
        <dbReference type="Proteomes" id="UP000789508"/>
    </source>
</evidence>
<sequence>MYNAGLIKSIDSLNLQFTTSSEVAAIHSTYLVVDCGGEAVDLTVRKLLSNDRIAEKTERSGDYCGNTYVDDES</sequence>
<protein>
    <submittedName>
        <fullName evidence="1">13158_t:CDS:1</fullName>
    </submittedName>
</protein>
<accession>A0A9N9GGQ1</accession>
<comment type="caution">
    <text evidence="1">The sequence shown here is derived from an EMBL/GenBank/DDBJ whole genome shotgun (WGS) entry which is preliminary data.</text>
</comment>
<gene>
    <name evidence="1" type="ORF">ALEPTO_LOCUS8306</name>
</gene>
<dbReference type="EMBL" id="CAJVPS010004532">
    <property type="protein sequence ID" value="CAG8604890.1"/>
    <property type="molecule type" value="Genomic_DNA"/>
</dbReference>
<name>A0A9N9GGQ1_9GLOM</name>